<dbReference type="STRING" id="1314781.A0A165JZR8"/>
<keyword evidence="3" id="KW-1185">Reference proteome</keyword>
<feature type="compositionally biased region" description="Basic residues" evidence="1">
    <location>
        <begin position="120"/>
        <end position="131"/>
    </location>
</feature>
<dbReference type="Proteomes" id="UP000077266">
    <property type="component" value="Unassembled WGS sequence"/>
</dbReference>
<dbReference type="InParanoid" id="A0A165JZR8"/>
<sequence length="226" mass="25467">MDWSFLQFSRNDAKASRKTGANEEADELTHLLTDINMLIKDNADRKATTAQGRAKATMERQAGAELRDAAMRGIVDRESLVDVSTLPGATAREKSGQRKKRRRSPSSSDDDKENTAPGTSRHKRGRTGKGGRAKDDDSDIIRVLEDMNSADKELLAAAKEAQRASDAKQDAVLQKLGDLVDVLGGQHRQREDSERLREERREERREQNEDFMRMMATMFQMQRPPP</sequence>
<dbReference type="OrthoDB" id="3265199at2759"/>
<feature type="region of interest" description="Disordered" evidence="1">
    <location>
        <begin position="45"/>
        <end position="140"/>
    </location>
</feature>
<proteinExistence type="predicted"/>
<feature type="compositionally biased region" description="Basic and acidic residues" evidence="1">
    <location>
        <begin position="65"/>
        <end position="80"/>
    </location>
</feature>
<feature type="region of interest" description="Disordered" evidence="1">
    <location>
        <begin position="184"/>
        <end position="210"/>
    </location>
</feature>
<reference evidence="2 3" key="1">
    <citation type="journal article" date="2016" name="Mol. Biol. Evol.">
        <title>Comparative Genomics of Early-Diverging Mushroom-Forming Fungi Provides Insights into the Origins of Lignocellulose Decay Capabilities.</title>
        <authorList>
            <person name="Nagy L.G."/>
            <person name="Riley R."/>
            <person name="Tritt A."/>
            <person name="Adam C."/>
            <person name="Daum C."/>
            <person name="Floudas D."/>
            <person name="Sun H."/>
            <person name="Yadav J.S."/>
            <person name="Pangilinan J."/>
            <person name="Larsson K.H."/>
            <person name="Matsuura K."/>
            <person name="Barry K."/>
            <person name="Labutti K."/>
            <person name="Kuo R."/>
            <person name="Ohm R.A."/>
            <person name="Bhattacharya S.S."/>
            <person name="Shirouzu T."/>
            <person name="Yoshinaga Y."/>
            <person name="Martin F.M."/>
            <person name="Grigoriev I.V."/>
            <person name="Hibbett D.S."/>
        </authorList>
    </citation>
    <scope>NUCLEOTIDE SEQUENCE [LARGE SCALE GENOMIC DNA]</scope>
    <source>
        <strain evidence="2 3">HHB12029</strain>
    </source>
</reference>
<protein>
    <submittedName>
        <fullName evidence="2">Uncharacterized protein</fullName>
    </submittedName>
</protein>
<evidence type="ECO:0000313" key="3">
    <source>
        <dbReference type="Proteomes" id="UP000077266"/>
    </source>
</evidence>
<dbReference type="AlphaFoldDB" id="A0A165JZR8"/>
<evidence type="ECO:0000313" key="2">
    <source>
        <dbReference type="EMBL" id="KZV95582.1"/>
    </source>
</evidence>
<name>A0A165JZR8_EXIGL</name>
<organism evidence="2 3">
    <name type="scientific">Exidia glandulosa HHB12029</name>
    <dbReference type="NCBI Taxonomy" id="1314781"/>
    <lineage>
        <taxon>Eukaryota</taxon>
        <taxon>Fungi</taxon>
        <taxon>Dikarya</taxon>
        <taxon>Basidiomycota</taxon>
        <taxon>Agaricomycotina</taxon>
        <taxon>Agaricomycetes</taxon>
        <taxon>Auriculariales</taxon>
        <taxon>Exidiaceae</taxon>
        <taxon>Exidia</taxon>
    </lineage>
</organism>
<feature type="compositionally biased region" description="Basic and acidic residues" evidence="1">
    <location>
        <begin position="188"/>
        <end position="210"/>
    </location>
</feature>
<evidence type="ECO:0000256" key="1">
    <source>
        <dbReference type="SAM" id="MobiDB-lite"/>
    </source>
</evidence>
<gene>
    <name evidence="2" type="ORF">EXIGLDRAFT_766142</name>
</gene>
<accession>A0A165JZR8</accession>
<dbReference type="EMBL" id="KV425955">
    <property type="protein sequence ID" value="KZV95582.1"/>
    <property type="molecule type" value="Genomic_DNA"/>
</dbReference>